<sequence>MALTLNIFCDLTVSPAQLEPFFAHDVNLVHRIFVKEASAFRFDVQKACKRSLLVASDAVLDVAIFGRDHVNYVIDLVLDWSCRSEMKCLSLQLTA</sequence>
<dbReference type="AlphaFoldDB" id="A0A9Q1BAK5"/>
<evidence type="ECO:0000313" key="1">
    <source>
        <dbReference type="EMBL" id="KAJ8018019.1"/>
    </source>
</evidence>
<keyword evidence="2" id="KW-1185">Reference proteome</keyword>
<accession>A0A9Q1BAK5</accession>
<evidence type="ECO:0000313" key="2">
    <source>
        <dbReference type="Proteomes" id="UP001152320"/>
    </source>
</evidence>
<name>A0A9Q1BAK5_HOLLE</name>
<protein>
    <submittedName>
        <fullName evidence="1">Uncharacterized protein</fullName>
    </submittedName>
</protein>
<dbReference type="EMBL" id="JAIZAY010000721">
    <property type="protein sequence ID" value="KAJ8018019.1"/>
    <property type="molecule type" value="Genomic_DNA"/>
</dbReference>
<reference evidence="1" key="1">
    <citation type="submission" date="2021-10" db="EMBL/GenBank/DDBJ databases">
        <title>Tropical sea cucumber genome reveals ecological adaptation and Cuvierian tubules defense mechanism.</title>
        <authorList>
            <person name="Chen T."/>
        </authorList>
    </citation>
    <scope>NUCLEOTIDE SEQUENCE</scope>
    <source>
        <strain evidence="1">Nanhai2018</strain>
        <tissue evidence="1">Muscle</tissue>
    </source>
</reference>
<proteinExistence type="predicted"/>
<comment type="caution">
    <text evidence="1">The sequence shown here is derived from an EMBL/GenBank/DDBJ whole genome shotgun (WGS) entry which is preliminary data.</text>
</comment>
<dbReference type="Proteomes" id="UP001152320">
    <property type="component" value="Unassembled WGS sequence"/>
</dbReference>
<organism evidence="1 2">
    <name type="scientific">Holothuria leucospilota</name>
    <name type="common">Black long sea cucumber</name>
    <name type="synonym">Mertensiothuria leucospilota</name>
    <dbReference type="NCBI Taxonomy" id="206669"/>
    <lineage>
        <taxon>Eukaryota</taxon>
        <taxon>Metazoa</taxon>
        <taxon>Echinodermata</taxon>
        <taxon>Eleutherozoa</taxon>
        <taxon>Echinozoa</taxon>
        <taxon>Holothuroidea</taxon>
        <taxon>Aspidochirotacea</taxon>
        <taxon>Aspidochirotida</taxon>
        <taxon>Holothuriidae</taxon>
        <taxon>Holothuria</taxon>
    </lineage>
</organism>
<gene>
    <name evidence="1" type="ORF">HOLleu_44222</name>
</gene>